<dbReference type="Proteomes" id="UP001157046">
    <property type="component" value="Unassembled WGS sequence"/>
</dbReference>
<proteinExistence type="predicted"/>
<sequence>MVHNLSFVVETNTLYKLNVRSELETIGFSELVQLLIGQQLKNIDNPDLLFNPSDYLVSPFNSTSKFLNELYFLTGQQETIKGSVIKNINATTQSFMTINGGPGTGKTLLTYDIVKDLKDRKNTLIVHCGQLNNGHATLISEGWNIIPIKYLTQQDVSSFDIVVVDETQRIYANQLDKLILDAQNGNIDCIFSYDVQQTLSRTENSDDIDQKISALPNIQKYQLSDKIRTNKEIASFIKLLFNNRRSDINFTDRGNVDFDYFSNVEDVRNYLSLISDNGWEVLKWTPSQYNTEHHESYSDAQSKTAHTVIGQEFDNVAVVIDRFFSYDDSGKLTYNARTYYDSVKMLFQNITRTRKKLKLIIVSNNQVLERCLSIMGHPE</sequence>
<dbReference type="Pfam" id="PF09848">
    <property type="entry name" value="SLFN-g3_helicase"/>
    <property type="match status" value="1"/>
</dbReference>
<gene>
    <name evidence="2" type="ORF">GCM10025855_27240</name>
</gene>
<organism evidence="2 3">
    <name type="scientific">Shewanella glacialipiscicola</name>
    <dbReference type="NCBI Taxonomy" id="614069"/>
    <lineage>
        <taxon>Bacteria</taxon>
        <taxon>Pseudomonadati</taxon>
        <taxon>Pseudomonadota</taxon>
        <taxon>Gammaproteobacteria</taxon>
        <taxon>Alteromonadales</taxon>
        <taxon>Shewanellaceae</taxon>
        <taxon>Shewanella</taxon>
    </lineage>
</organism>
<dbReference type="InterPro" id="IPR018647">
    <property type="entry name" value="SLFN_3-like_DNA/RNA_helicase"/>
</dbReference>
<comment type="caution">
    <text evidence="2">The sequence shown here is derived from an EMBL/GenBank/DDBJ whole genome shotgun (WGS) entry which is preliminary data.</text>
</comment>
<dbReference type="Gene3D" id="3.40.50.300">
    <property type="entry name" value="P-loop containing nucleotide triphosphate hydrolases"/>
    <property type="match status" value="1"/>
</dbReference>
<accession>A0ABQ6J6K9</accession>
<protein>
    <recommendedName>
        <fullName evidence="1">Schlafen group 3-like DNA/RNA helicase domain-containing protein</fullName>
    </recommendedName>
</protein>
<evidence type="ECO:0000313" key="3">
    <source>
        <dbReference type="Proteomes" id="UP001157046"/>
    </source>
</evidence>
<keyword evidence="3" id="KW-1185">Reference proteome</keyword>
<dbReference type="EMBL" id="BSUY01000001">
    <property type="protein sequence ID" value="GMA83191.1"/>
    <property type="molecule type" value="Genomic_DNA"/>
</dbReference>
<evidence type="ECO:0000313" key="2">
    <source>
        <dbReference type="EMBL" id="GMA83191.1"/>
    </source>
</evidence>
<reference evidence="3" key="1">
    <citation type="journal article" date="2019" name="Int. J. Syst. Evol. Microbiol.">
        <title>The Global Catalogue of Microorganisms (GCM) 10K type strain sequencing project: providing services to taxonomists for standard genome sequencing and annotation.</title>
        <authorList>
            <consortium name="The Broad Institute Genomics Platform"/>
            <consortium name="The Broad Institute Genome Sequencing Center for Infectious Disease"/>
            <person name="Wu L."/>
            <person name="Ma J."/>
        </authorList>
    </citation>
    <scope>NUCLEOTIDE SEQUENCE [LARGE SCALE GENOMIC DNA]</scope>
    <source>
        <strain evidence="3">NBRC 102030</strain>
    </source>
</reference>
<evidence type="ECO:0000259" key="1">
    <source>
        <dbReference type="Pfam" id="PF09848"/>
    </source>
</evidence>
<dbReference type="InterPro" id="IPR027417">
    <property type="entry name" value="P-loop_NTPase"/>
</dbReference>
<dbReference type="SUPFAM" id="SSF52540">
    <property type="entry name" value="P-loop containing nucleoside triphosphate hydrolases"/>
    <property type="match status" value="1"/>
</dbReference>
<feature type="domain" description="Schlafen group 3-like DNA/RNA helicase" evidence="1">
    <location>
        <begin position="95"/>
        <end position="272"/>
    </location>
</feature>
<name>A0ABQ6J6K9_9GAMM</name>